<dbReference type="FunFam" id="2.40.30.20:FF:000004">
    <property type="entry name" value="Riboflavin synthase, alpha subunit"/>
    <property type="match status" value="1"/>
</dbReference>
<dbReference type="PANTHER" id="PTHR21098">
    <property type="entry name" value="RIBOFLAVIN SYNTHASE ALPHA CHAIN"/>
    <property type="match status" value="1"/>
</dbReference>
<dbReference type="EC" id="2.5.1.9" evidence="5 10"/>
<feature type="repeat" description="Lumazine-binding" evidence="11">
    <location>
        <begin position="97"/>
        <end position="193"/>
    </location>
</feature>
<evidence type="ECO:0000256" key="6">
    <source>
        <dbReference type="ARBA" id="ARBA00013950"/>
    </source>
</evidence>
<evidence type="ECO:0000256" key="2">
    <source>
        <dbReference type="ARBA" id="ARBA00002803"/>
    </source>
</evidence>
<evidence type="ECO:0000256" key="3">
    <source>
        <dbReference type="ARBA" id="ARBA00004887"/>
    </source>
</evidence>
<dbReference type="FunFam" id="2.40.30.20:FF:000003">
    <property type="entry name" value="Riboflavin synthase, alpha subunit"/>
    <property type="match status" value="1"/>
</dbReference>
<dbReference type="Gene3D" id="2.40.30.20">
    <property type="match status" value="2"/>
</dbReference>
<evidence type="ECO:0000256" key="5">
    <source>
        <dbReference type="ARBA" id="ARBA00012827"/>
    </source>
</evidence>
<dbReference type="InterPro" id="IPR001783">
    <property type="entry name" value="Lumazine-bd"/>
</dbReference>
<dbReference type="NCBIfam" id="TIGR00187">
    <property type="entry name" value="ribE"/>
    <property type="match status" value="1"/>
</dbReference>
<sequence length="219" mass="24006">MFTGLIEEIGKIKSIKRGGKSIRLTISARSIMDDVKLGDSISTNGICLTVVSFNSTGFSADVMPETMSRTNFELLGAGSRVNLERALRLGDRMGGHMVSGHVDGLGEVVGIEQDDNAIWVSIAAPKDILKYIVEKGSISIDGISLTVAYVDDEIFKVSIIPLTQEDTTLTSKKQGEKVNLECDMTAKYIEKFMFHKDEESAQVEKSDISMNFLRENGFV</sequence>
<dbReference type="Pfam" id="PF00677">
    <property type="entry name" value="Lum_binding"/>
    <property type="match status" value="2"/>
</dbReference>
<dbReference type="KEGG" id="mbas:ALGA_2095"/>
<keyword evidence="7" id="KW-0686">Riboflavin biosynthesis</keyword>
<evidence type="ECO:0000256" key="7">
    <source>
        <dbReference type="ARBA" id="ARBA00022619"/>
    </source>
</evidence>
<dbReference type="GO" id="GO:0009231">
    <property type="term" value="P:riboflavin biosynthetic process"/>
    <property type="evidence" value="ECO:0007669"/>
    <property type="project" value="UniProtKB-KW"/>
</dbReference>
<keyword evidence="14" id="KW-1185">Reference proteome</keyword>
<dbReference type="Proteomes" id="UP000218267">
    <property type="component" value="Chromosome"/>
</dbReference>
<dbReference type="GO" id="GO:0004746">
    <property type="term" value="F:riboflavin synthase activity"/>
    <property type="evidence" value="ECO:0007669"/>
    <property type="project" value="UniProtKB-UniRule"/>
</dbReference>
<evidence type="ECO:0000313" key="13">
    <source>
        <dbReference type="EMBL" id="BAX80438.1"/>
    </source>
</evidence>
<gene>
    <name evidence="13" type="ORF">ALGA_2095</name>
</gene>
<accession>A0A1Y1CJ72</accession>
<keyword evidence="8" id="KW-0808">Transferase</keyword>
<dbReference type="AlphaFoldDB" id="A0A1Y1CJ72"/>
<dbReference type="CDD" id="cd00402">
    <property type="entry name" value="Riboflavin_synthase_like"/>
    <property type="match status" value="1"/>
</dbReference>
<dbReference type="NCBIfam" id="NF009566">
    <property type="entry name" value="PRK13020.1"/>
    <property type="match status" value="1"/>
</dbReference>
<comment type="function">
    <text evidence="2">Catalyzes the dismutation of two molecules of 6,7-dimethyl-8-ribityllumazine, resulting in the formation of riboflavin and 5-amino-6-(D-ribitylamino)uracil.</text>
</comment>
<dbReference type="SUPFAM" id="SSF63380">
    <property type="entry name" value="Riboflavin synthase domain-like"/>
    <property type="match status" value="2"/>
</dbReference>
<comment type="pathway">
    <text evidence="3">Cofactor biosynthesis; riboflavin biosynthesis; riboflavin from 2-hydroxy-3-oxobutyl phosphate and 5-amino-6-(D-ribitylamino)uracil: step 2/2.</text>
</comment>
<evidence type="ECO:0000256" key="4">
    <source>
        <dbReference type="ARBA" id="ARBA00011233"/>
    </source>
</evidence>
<dbReference type="OrthoDB" id="9788537at2"/>
<dbReference type="RefSeq" id="WP_096429290.1">
    <property type="nucleotide sequence ID" value="NZ_AP018042.1"/>
</dbReference>
<protein>
    <recommendedName>
        <fullName evidence="6 10">Riboflavin synthase</fullName>
        <ecNumber evidence="5 10">2.5.1.9</ecNumber>
    </recommendedName>
</protein>
<feature type="domain" description="Lumazine-binding" evidence="12">
    <location>
        <begin position="97"/>
        <end position="193"/>
    </location>
</feature>
<dbReference type="NCBIfam" id="NF006767">
    <property type="entry name" value="PRK09289.1"/>
    <property type="match status" value="1"/>
</dbReference>
<dbReference type="PANTHER" id="PTHR21098:SF12">
    <property type="entry name" value="RIBOFLAVIN SYNTHASE"/>
    <property type="match status" value="1"/>
</dbReference>
<evidence type="ECO:0000259" key="12">
    <source>
        <dbReference type="PROSITE" id="PS51177"/>
    </source>
</evidence>
<organism evidence="13 14">
    <name type="scientific">Labilibaculum antarcticum</name>
    <dbReference type="NCBI Taxonomy" id="1717717"/>
    <lineage>
        <taxon>Bacteria</taxon>
        <taxon>Pseudomonadati</taxon>
        <taxon>Bacteroidota</taxon>
        <taxon>Bacteroidia</taxon>
        <taxon>Marinilabiliales</taxon>
        <taxon>Marinifilaceae</taxon>
        <taxon>Labilibaculum</taxon>
    </lineage>
</organism>
<reference evidence="14" key="2">
    <citation type="journal article" date="2020" name="Antonie Van Leeuwenhoek">
        <title>Labilibaculum antarcticum sp. nov., a novel facultative anaerobic, psychrotorelant bacterium isolated from marine sediment of Antarctica.</title>
        <authorList>
            <person name="Watanabe M."/>
            <person name="Kojima H."/>
            <person name="Fukui M."/>
        </authorList>
    </citation>
    <scope>NUCLEOTIDE SEQUENCE [LARGE SCALE GENOMIC DNA]</scope>
    <source>
        <strain evidence="14">SPP2</strain>
    </source>
</reference>
<dbReference type="InterPro" id="IPR026017">
    <property type="entry name" value="Lumazine-bd_dom"/>
</dbReference>
<reference evidence="13 14" key="1">
    <citation type="journal article" date="2018" name="Mar. Genomics">
        <title>Complete genome sequence of Marinifilaceae bacterium strain SPP2, isolated from the Antarctic marine sediment.</title>
        <authorList>
            <person name="Watanabe M."/>
            <person name="Kojima H."/>
            <person name="Fukui M."/>
        </authorList>
    </citation>
    <scope>NUCLEOTIDE SEQUENCE [LARGE SCALE GENOMIC DNA]</scope>
    <source>
        <strain evidence="13 14">SPP2</strain>
    </source>
</reference>
<evidence type="ECO:0000256" key="11">
    <source>
        <dbReference type="PROSITE-ProRule" id="PRU00524"/>
    </source>
</evidence>
<comment type="subunit">
    <text evidence="4">Homotrimer.</text>
</comment>
<dbReference type="InterPro" id="IPR017938">
    <property type="entry name" value="Riboflavin_synthase-like_b-brl"/>
</dbReference>
<comment type="catalytic activity">
    <reaction evidence="1">
        <text>2 6,7-dimethyl-8-(1-D-ribityl)lumazine + H(+) = 5-amino-6-(D-ribitylamino)uracil + riboflavin</text>
        <dbReference type="Rhea" id="RHEA:20772"/>
        <dbReference type="ChEBI" id="CHEBI:15378"/>
        <dbReference type="ChEBI" id="CHEBI:15934"/>
        <dbReference type="ChEBI" id="CHEBI:57986"/>
        <dbReference type="ChEBI" id="CHEBI:58201"/>
        <dbReference type="EC" id="2.5.1.9"/>
    </reaction>
</comment>
<feature type="repeat" description="Lumazine-binding" evidence="11">
    <location>
        <begin position="1"/>
        <end position="96"/>
    </location>
</feature>
<evidence type="ECO:0000256" key="1">
    <source>
        <dbReference type="ARBA" id="ARBA00000968"/>
    </source>
</evidence>
<feature type="domain" description="Lumazine-binding" evidence="12">
    <location>
        <begin position="1"/>
        <end position="96"/>
    </location>
</feature>
<dbReference type="InterPro" id="IPR023366">
    <property type="entry name" value="ATP_synth_asu-like_sf"/>
</dbReference>
<dbReference type="PIRSF" id="PIRSF000498">
    <property type="entry name" value="Riboflavin_syn_A"/>
    <property type="match status" value="1"/>
</dbReference>
<keyword evidence="9" id="KW-0677">Repeat</keyword>
<evidence type="ECO:0000313" key="14">
    <source>
        <dbReference type="Proteomes" id="UP000218267"/>
    </source>
</evidence>
<evidence type="ECO:0000256" key="8">
    <source>
        <dbReference type="ARBA" id="ARBA00022679"/>
    </source>
</evidence>
<evidence type="ECO:0000256" key="9">
    <source>
        <dbReference type="ARBA" id="ARBA00022737"/>
    </source>
</evidence>
<proteinExistence type="predicted"/>
<evidence type="ECO:0000256" key="10">
    <source>
        <dbReference type="NCBIfam" id="TIGR00187"/>
    </source>
</evidence>
<name>A0A1Y1CJ72_9BACT</name>
<dbReference type="PROSITE" id="PS51177">
    <property type="entry name" value="LUMAZINE_BIND"/>
    <property type="match status" value="2"/>
</dbReference>
<dbReference type="EMBL" id="AP018042">
    <property type="protein sequence ID" value="BAX80438.1"/>
    <property type="molecule type" value="Genomic_DNA"/>
</dbReference>